<proteinExistence type="predicted"/>
<dbReference type="Gene3D" id="2.60.120.200">
    <property type="match status" value="2"/>
</dbReference>
<protein>
    <recommendedName>
        <fullName evidence="6">EGF-like domain-containing protein</fullName>
    </recommendedName>
</protein>
<evidence type="ECO:0000256" key="2">
    <source>
        <dbReference type="PROSITE-ProRule" id="PRU00076"/>
    </source>
</evidence>
<feature type="disulfide bond" evidence="2">
    <location>
        <begin position="115"/>
        <end position="124"/>
    </location>
</feature>
<dbReference type="SMART" id="SM00181">
    <property type="entry name" value="EGF"/>
    <property type="match status" value="1"/>
</dbReference>
<dbReference type="SMART" id="SM00282">
    <property type="entry name" value="LamG"/>
    <property type="match status" value="1"/>
</dbReference>
<dbReference type="Pfam" id="PF00008">
    <property type="entry name" value="EGF"/>
    <property type="match status" value="1"/>
</dbReference>
<keyword evidence="2" id="KW-0245">EGF-like domain</keyword>
<dbReference type="EMBL" id="GECZ01010696">
    <property type="protein sequence ID" value="JAS59073.1"/>
    <property type="molecule type" value="Transcribed_RNA"/>
</dbReference>
<dbReference type="CDD" id="cd00054">
    <property type="entry name" value="EGF_CA"/>
    <property type="match status" value="1"/>
</dbReference>
<comment type="caution">
    <text evidence="2">Lacks conserved residue(s) required for the propagation of feature annotation.</text>
</comment>
<evidence type="ECO:0000256" key="1">
    <source>
        <dbReference type="ARBA" id="ARBA00023157"/>
    </source>
</evidence>
<evidence type="ECO:0000259" key="4">
    <source>
        <dbReference type="PROSITE" id="PS50026"/>
    </source>
</evidence>
<evidence type="ECO:0000313" key="5">
    <source>
        <dbReference type="EMBL" id="JAS59073.1"/>
    </source>
</evidence>
<dbReference type="InterPro" id="IPR001791">
    <property type="entry name" value="Laminin_G"/>
</dbReference>
<dbReference type="InterPro" id="IPR000742">
    <property type="entry name" value="EGF"/>
</dbReference>
<accession>A0A1B6G9V7</accession>
<dbReference type="CDD" id="cd00110">
    <property type="entry name" value="LamG"/>
    <property type="match status" value="1"/>
</dbReference>
<keyword evidence="1 2" id="KW-1015">Disulfide bond</keyword>
<dbReference type="Gene3D" id="2.10.25.10">
    <property type="entry name" value="Laminin"/>
    <property type="match status" value="1"/>
</dbReference>
<dbReference type="InterPro" id="IPR050372">
    <property type="entry name" value="Neurexin-related_CASP"/>
</dbReference>
<reference evidence="5" key="1">
    <citation type="submission" date="2015-11" db="EMBL/GenBank/DDBJ databases">
        <title>De novo transcriptome assembly of four potential Pierce s Disease insect vectors from Arizona vineyards.</title>
        <authorList>
            <person name="Tassone E.E."/>
        </authorList>
    </citation>
    <scope>NUCLEOTIDE SEQUENCE</scope>
</reference>
<dbReference type="AlphaFoldDB" id="A0A1B6G9V7"/>
<dbReference type="SUPFAM" id="SSF49899">
    <property type="entry name" value="Concanavalin A-like lectins/glucanases"/>
    <property type="match status" value="2"/>
</dbReference>
<dbReference type="Pfam" id="PF00054">
    <property type="entry name" value="Laminin_G_1"/>
    <property type="match status" value="2"/>
</dbReference>
<dbReference type="PROSITE" id="PS50025">
    <property type="entry name" value="LAM_G_DOMAIN"/>
    <property type="match status" value="2"/>
</dbReference>
<name>A0A1B6G9V7_9HEMI</name>
<evidence type="ECO:0008006" key="6">
    <source>
        <dbReference type="Google" id="ProtNLM"/>
    </source>
</evidence>
<feature type="domain" description="EGF-like" evidence="4">
    <location>
        <begin position="87"/>
        <end position="125"/>
    </location>
</feature>
<dbReference type="PROSITE" id="PS01186">
    <property type="entry name" value="EGF_2"/>
    <property type="match status" value="1"/>
</dbReference>
<feature type="domain" description="Laminin G" evidence="3">
    <location>
        <begin position="133"/>
        <end position="311"/>
    </location>
</feature>
<evidence type="ECO:0000259" key="3">
    <source>
        <dbReference type="PROSITE" id="PS50025"/>
    </source>
</evidence>
<dbReference type="PROSITE" id="PS50026">
    <property type="entry name" value="EGF_3"/>
    <property type="match status" value="1"/>
</dbReference>
<organism evidence="5">
    <name type="scientific">Cuerna arida</name>
    <dbReference type="NCBI Taxonomy" id="1464854"/>
    <lineage>
        <taxon>Eukaryota</taxon>
        <taxon>Metazoa</taxon>
        <taxon>Ecdysozoa</taxon>
        <taxon>Arthropoda</taxon>
        <taxon>Hexapoda</taxon>
        <taxon>Insecta</taxon>
        <taxon>Pterygota</taxon>
        <taxon>Neoptera</taxon>
        <taxon>Paraneoptera</taxon>
        <taxon>Hemiptera</taxon>
        <taxon>Auchenorrhyncha</taxon>
        <taxon>Membracoidea</taxon>
        <taxon>Cicadellidae</taxon>
        <taxon>Cicadellinae</taxon>
        <taxon>Proconiini</taxon>
        <taxon>Cuerna</taxon>
    </lineage>
</organism>
<gene>
    <name evidence="5" type="ORF">g.32575</name>
</gene>
<dbReference type="PANTHER" id="PTHR15036">
    <property type="entry name" value="PIKACHURIN-LIKE PROTEIN"/>
    <property type="match status" value="1"/>
</dbReference>
<dbReference type="InterPro" id="IPR013320">
    <property type="entry name" value="ConA-like_dom_sf"/>
</dbReference>
<sequence length="314" mass="34540">MVRASRLDKDGVLQLNNGSVVRGMSGPPLNELNLELPLYIGSVPNFTETSRDSGVAFGLIGAIQRLIVNGQSWTGLGMQGSRVGRYQGPPCPPSANPCLNRGVCLSSLNTFSCKCVDGFYGEQCQLSAASEKPVRFNGDTFLEYAFNLISGKRQRNRRRTRFEVSVRSEEANGLLFWLKRGKNPLGNYVAVAISDGYPELNLKLGRHIPLLTVRSKVQVNDGEWHTLLIERWKRGGQIQVDDKVPDKVQAEFGKTMLNTNAQLWIGGAPTLPGGLPSAYYLNYNGCLQRLLVDKVPVNLLQLNTSLPTDLCDSV</sequence>
<dbReference type="PROSITE" id="PS00022">
    <property type="entry name" value="EGF_1"/>
    <property type="match status" value="1"/>
</dbReference>
<dbReference type="PANTHER" id="PTHR15036:SF83">
    <property type="entry name" value="AGRIN"/>
    <property type="match status" value="1"/>
</dbReference>
<feature type="domain" description="Laminin G" evidence="3">
    <location>
        <begin position="1"/>
        <end position="91"/>
    </location>
</feature>